<reference evidence="2" key="1">
    <citation type="submission" date="2016-03" db="EMBL/GenBank/DDBJ databases">
        <title>Microsymbionts genomes from the relict species Vavilovia formosa.</title>
        <authorList>
            <person name="Chirak E."/>
            <person name="Kimeklis A."/>
            <person name="Kopat V."/>
            <person name="Andronov E."/>
        </authorList>
    </citation>
    <scope>NUCLEOTIDE SEQUENCE [LARGE SCALE GENOMIC DNA]</scope>
    <source>
        <strain evidence="2">Vaf12</strain>
    </source>
</reference>
<protein>
    <recommendedName>
        <fullName evidence="3">Integral membrane protein</fullName>
    </recommendedName>
</protein>
<sequence length="93" mass="10739">MHFLEVFAIGSLIAAGIFHVCMLFAFEHLTSKINKYGPNLVTKRGRALPEIDQNSQVIPLELKSKFLLYRQCWIVFMVVFMMPVVFYLISKAK</sequence>
<evidence type="ECO:0008006" key="3">
    <source>
        <dbReference type="Google" id="ProtNLM"/>
    </source>
</evidence>
<feature type="transmembrane region" description="Helical" evidence="1">
    <location>
        <begin position="6"/>
        <end position="26"/>
    </location>
</feature>
<dbReference type="EMBL" id="LVYU01000106">
    <property type="protein sequence ID" value="KZA99205.1"/>
    <property type="molecule type" value="Genomic_DNA"/>
</dbReference>
<comment type="caution">
    <text evidence="2">The sequence shown here is derived from an EMBL/GenBank/DDBJ whole genome shotgun (WGS) entry which is preliminary data.</text>
</comment>
<accession>A0A154IFK6</accession>
<keyword evidence="1" id="KW-1133">Transmembrane helix</keyword>
<evidence type="ECO:0000256" key="1">
    <source>
        <dbReference type="SAM" id="Phobius"/>
    </source>
</evidence>
<dbReference type="AlphaFoldDB" id="A0A154IFK6"/>
<proteinExistence type="predicted"/>
<keyword evidence="1" id="KW-0812">Transmembrane</keyword>
<organism evidence="2">
    <name type="scientific">Rhizobium leguminosarum</name>
    <dbReference type="NCBI Taxonomy" id="384"/>
    <lineage>
        <taxon>Bacteria</taxon>
        <taxon>Pseudomonadati</taxon>
        <taxon>Pseudomonadota</taxon>
        <taxon>Alphaproteobacteria</taxon>
        <taxon>Hyphomicrobiales</taxon>
        <taxon>Rhizobiaceae</taxon>
        <taxon>Rhizobium/Agrobacterium group</taxon>
        <taxon>Rhizobium</taxon>
    </lineage>
</organism>
<name>A0A154IFK6_RHILE</name>
<evidence type="ECO:0000313" key="2">
    <source>
        <dbReference type="EMBL" id="KZA99205.1"/>
    </source>
</evidence>
<gene>
    <name evidence="2" type="ORF">A4A59_23755</name>
</gene>
<feature type="transmembrane region" description="Helical" evidence="1">
    <location>
        <begin position="72"/>
        <end position="90"/>
    </location>
</feature>
<keyword evidence="1" id="KW-0472">Membrane</keyword>